<evidence type="ECO:0000313" key="3">
    <source>
        <dbReference type="EMBL" id="SET37687.1"/>
    </source>
</evidence>
<dbReference type="Proteomes" id="UP000199800">
    <property type="component" value="Unassembled WGS sequence"/>
</dbReference>
<dbReference type="EMBL" id="FOHN01000017">
    <property type="protein sequence ID" value="SET37687.1"/>
    <property type="molecule type" value="Genomic_DNA"/>
</dbReference>
<dbReference type="PRINTS" id="PR00081">
    <property type="entry name" value="GDHRDH"/>
</dbReference>
<dbReference type="Pfam" id="PF13561">
    <property type="entry name" value="adh_short_C2"/>
    <property type="match status" value="1"/>
</dbReference>
<dbReference type="GO" id="GO:0008206">
    <property type="term" value="P:bile acid metabolic process"/>
    <property type="evidence" value="ECO:0007669"/>
    <property type="project" value="UniProtKB-ARBA"/>
</dbReference>
<dbReference type="InterPro" id="IPR036291">
    <property type="entry name" value="NAD(P)-bd_dom_sf"/>
</dbReference>
<dbReference type="PANTHER" id="PTHR42760:SF40">
    <property type="entry name" value="3-OXOACYL-[ACYL-CARRIER-PROTEIN] REDUCTASE, CHLOROPLASTIC"/>
    <property type="match status" value="1"/>
</dbReference>
<comment type="similarity">
    <text evidence="1">Belongs to the short-chain dehydrogenases/reductases (SDR) family.</text>
</comment>
<dbReference type="GO" id="GO:0016616">
    <property type="term" value="F:oxidoreductase activity, acting on the CH-OH group of donors, NAD or NADP as acceptor"/>
    <property type="evidence" value="ECO:0007669"/>
    <property type="project" value="TreeGrafter"/>
</dbReference>
<dbReference type="PANTHER" id="PTHR42760">
    <property type="entry name" value="SHORT-CHAIN DEHYDROGENASES/REDUCTASES FAMILY MEMBER"/>
    <property type="match status" value="1"/>
</dbReference>
<accession>A0A1I0DYP4</accession>
<proteinExistence type="inferred from homology"/>
<evidence type="ECO:0000256" key="1">
    <source>
        <dbReference type="ARBA" id="ARBA00006484"/>
    </source>
</evidence>
<dbReference type="AlphaFoldDB" id="A0A1I0DYP4"/>
<dbReference type="Gene3D" id="3.40.50.720">
    <property type="entry name" value="NAD(P)-binding Rossmann-like Domain"/>
    <property type="match status" value="1"/>
</dbReference>
<dbReference type="CDD" id="cd05233">
    <property type="entry name" value="SDR_c"/>
    <property type="match status" value="1"/>
</dbReference>
<sequence>MNINFEGKTVLISGAAGSLGSQLVHDYCSSGVGTLILLDLDEKEEELINLKKQYGSQAKVFTYCIDLTSVEQIMQVVKQIEKDELSVDILINNAGINILSKVVETSELIWDKIIDLNLKGSFFLTKAIGESSLVENKGNVIFVSSQHGVVGNQMRAAYCSSKSALVGLVHALTAEWSTYGVRVNSIAPTFILNNKNEEFLLGPREKRNYLNKIPLHRYAVPEDVSNAILFLTSDKASMITGHNLLVDGGYTSI</sequence>
<evidence type="ECO:0000313" key="4">
    <source>
        <dbReference type="Proteomes" id="UP000199800"/>
    </source>
</evidence>
<dbReference type="RefSeq" id="WP_092478320.1">
    <property type="nucleotide sequence ID" value="NZ_FOHN01000017.1"/>
</dbReference>
<dbReference type="PRINTS" id="PR00080">
    <property type="entry name" value="SDRFAMILY"/>
</dbReference>
<name>A0A1I0DYP4_9FIRM</name>
<dbReference type="OrthoDB" id="9803333at2"/>
<dbReference type="STRING" id="29364.SAMN04487772_11757"/>
<keyword evidence="2" id="KW-0560">Oxidoreductase</keyword>
<dbReference type="SUPFAM" id="SSF51735">
    <property type="entry name" value="NAD(P)-binding Rossmann-fold domains"/>
    <property type="match status" value="1"/>
</dbReference>
<dbReference type="InterPro" id="IPR002347">
    <property type="entry name" value="SDR_fam"/>
</dbReference>
<keyword evidence="4" id="KW-1185">Reference proteome</keyword>
<gene>
    <name evidence="3" type="ORF">SAMN04487772_11757</name>
</gene>
<protein>
    <submittedName>
        <fullName evidence="3">NAD(P)-dependent dehydrogenase, short-chain alcohol dehydrogenase family</fullName>
    </submittedName>
</protein>
<dbReference type="GO" id="GO:0030497">
    <property type="term" value="P:fatty acid elongation"/>
    <property type="evidence" value="ECO:0007669"/>
    <property type="project" value="TreeGrafter"/>
</dbReference>
<reference evidence="3 4" key="1">
    <citation type="submission" date="2016-10" db="EMBL/GenBank/DDBJ databases">
        <authorList>
            <person name="de Groot N.N."/>
        </authorList>
    </citation>
    <scope>NUCLEOTIDE SEQUENCE [LARGE SCALE GENOMIC DNA]</scope>
    <source>
        <strain evidence="3 4">DSM 1801</strain>
    </source>
</reference>
<dbReference type="FunFam" id="3.40.50.720:FF:000084">
    <property type="entry name" value="Short-chain dehydrogenase reductase"/>
    <property type="match status" value="1"/>
</dbReference>
<evidence type="ECO:0000256" key="2">
    <source>
        <dbReference type="ARBA" id="ARBA00023002"/>
    </source>
</evidence>
<organism evidence="3 4">
    <name type="scientific">[Clostridium] polysaccharolyticum</name>
    <dbReference type="NCBI Taxonomy" id="29364"/>
    <lineage>
        <taxon>Bacteria</taxon>
        <taxon>Bacillati</taxon>
        <taxon>Bacillota</taxon>
        <taxon>Clostridia</taxon>
        <taxon>Lachnospirales</taxon>
        <taxon>Lachnospiraceae</taxon>
    </lineage>
</organism>